<evidence type="ECO:0000313" key="4">
    <source>
        <dbReference type="Proteomes" id="UP000033870"/>
    </source>
</evidence>
<feature type="coiled-coil region" evidence="1">
    <location>
        <begin position="212"/>
        <end position="274"/>
    </location>
</feature>
<evidence type="ECO:0000313" key="3">
    <source>
        <dbReference type="EMBL" id="KKW41837.1"/>
    </source>
</evidence>
<organism evidence="3 4">
    <name type="scientific">Candidatus Magasanikbacteria bacterium GW2011_GWA2_56_11</name>
    <dbReference type="NCBI Taxonomy" id="1619044"/>
    <lineage>
        <taxon>Bacteria</taxon>
        <taxon>Candidatus Magasanikiibacteriota</taxon>
    </lineage>
</organism>
<protein>
    <submittedName>
        <fullName evidence="3">Uncharacterized protein</fullName>
    </submittedName>
</protein>
<gene>
    <name evidence="3" type="ORF">UY92_C0013G0036</name>
</gene>
<name>A0A0G2AKQ4_9BACT</name>
<dbReference type="AlphaFoldDB" id="A0A0G2AKQ4"/>
<sequence length="311" mass="34336">MSWKRNGIIGASVLTLGGLGAKTWYDLDTQAELQEGLETQATDVADHQRRIVWAEQRLGTHDQAIGTLGARTATVEANVANLQADVNGACCRKDGTCAYGTTAEADCQRWAADPKEKDAGWRYVRGAKELAHKHESIWFDSCCAAPAADETYWDRRTCVRATPENTTQWVESNELYEEKFRRVGEAQAECTDKDRPEFRPGYIRLQGQVLRINTAIKNLDDLRKQVAGNQRKIWALEKKKVEDQAELDDLKKKLAEAQTALAGLTSQVNALASRPTEAFILTVRSDMVLQKGRVSAGSSGEPAGPTSVGQR</sequence>
<evidence type="ECO:0000256" key="1">
    <source>
        <dbReference type="SAM" id="Coils"/>
    </source>
</evidence>
<comment type="caution">
    <text evidence="3">The sequence shown here is derived from an EMBL/GenBank/DDBJ whole genome shotgun (WGS) entry which is preliminary data.</text>
</comment>
<reference evidence="3 4" key="1">
    <citation type="journal article" date="2015" name="Nature">
        <title>rRNA introns, odd ribosomes, and small enigmatic genomes across a large radiation of phyla.</title>
        <authorList>
            <person name="Brown C.T."/>
            <person name="Hug L.A."/>
            <person name="Thomas B.C."/>
            <person name="Sharon I."/>
            <person name="Castelle C.J."/>
            <person name="Singh A."/>
            <person name="Wilkins M.J."/>
            <person name="Williams K.H."/>
            <person name="Banfield J.F."/>
        </authorList>
    </citation>
    <scope>NUCLEOTIDE SEQUENCE [LARGE SCALE GENOMIC DNA]</scope>
</reference>
<dbReference type="Gene3D" id="1.20.5.340">
    <property type="match status" value="1"/>
</dbReference>
<proteinExistence type="predicted"/>
<accession>A0A0G2AKQ4</accession>
<dbReference type="EMBL" id="LCRX01000013">
    <property type="protein sequence ID" value="KKW41837.1"/>
    <property type="molecule type" value="Genomic_DNA"/>
</dbReference>
<feature type="region of interest" description="Disordered" evidence="2">
    <location>
        <begin position="292"/>
        <end position="311"/>
    </location>
</feature>
<dbReference type="Proteomes" id="UP000033870">
    <property type="component" value="Unassembled WGS sequence"/>
</dbReference>
<evidence type="ECO:0000256" key="2">
    <source>
        <dbReference type="SAM" id="MobiDB-lite"/>
    </source>
</evidence>
<keyword evidence="1" id="KW-0175">Coiled coil</keyword>